<evidence type="ECO:0000256" key="6">
    <source>
        <dbReference type="ARBA" id="ARBA00022741"/>
    </source>
</evidence>
<dbReference type="PROSITE" id="PS00211">
    <property type="entry name" value="ABC_TRANSPORTER_1"/>
    <property type="match status" value="1"/>
</dbReference>
<gene>
    <name evidence="11" type="ordered locus">Amico_1780</name>
</gene>
<dbReference type="AlphaFoldDB" id="D5EH61"/>
<evidence type="ECO:0000256" key="7">
    <source>
        <dbReference type="ARBA" id="ARBA00022840"/>
    </source>
</evidence>
<comment type="subcellular location">
    <subcellularLocation>
        <location evidence="1">Cell membrane</location>
        <topology evidence="1">Peripheral membrane protein</topology>
    </subcellularLocation>
</comment>
<evidence type="ECO:0000256" key="3">
    <source>
        <dbReference type="ARBA" id="ARBA00022448"/>
    </source>
</evidence>
<sequence>MIEIVDLSITYKTESHDVSAVKNAFLSIPRGRITGLVGESGSGKSSLLMAIPGLLPSNTEVSGAVIFDNLNLISLRPEMLNAIRWKDIALIPQGAMNSFTPVLTIGKHIEEVLAIHLGLSGEARRHRCRSLLEEADLEWSLANRYPHELSGGQKQRAAIATALACDPDFLLADEPTTALDVITQKEIILTLERLARGRNMGLLLVTHDLPLAVQICDAIAVMHEGEIVEEGAPADIVTKPRHRHTTQLVKALLELEGEYV</sequence>
<evidence type="ECO:0000313" key="11">
    <source>
        <dbReference type="EMBL" id="ADE57893.1"/>
    </source>
</evidence>
<dbReference type="SUPFAM" id="SSF52540">
    <property type="entry name" value="P-loop containing nucleoside triphosphate hydrolases"/>
    <property type="match status" value="1"/>
</dbReference>
<dbReference type="GO" id="GO:0016887">
    <property type="term" value="F:ATP hydrolysis activity"/>
    <property type="evidence" value="ECO:0007669"/>
    <property type="project" value="InterPro"/>
</dbReference>
<keyword evidence="7" id="KW-0067">ATP-binding</keyword>
<keyword evidence="3" id="KW-0813">Transport</keyword>
<dbReference type="eggNOG" id="COG0444">
    <property type="taxonomic scope" value="Bacteria"/>
</dbReference>
<dbReference type="RefSeq" id="WP_013049155.1">
    <property type="nucleotide sequence ID" value="NC_014011.1"/>
</dbReference>
<evidence type="ECO:0000256" key="1">
    <source>
        <dbReference type="ARBA" id="ARBA00004202"/>
    </source>
</evidence>
<evidence type="ECO:0000259" key="10">
    <source>
        <dbReference type="PROSITE" id="PS50893"/>
    </source>
</evidence>
<reference evidence="11 12" key="1">
    <citation type="journal article" date="2010" name="Stand. Genomic Sci.">
        <title>Complete genome sequence of Aminobacterium colombiense type strain (ALA-1).</title>
        <authorList>
            <person name="Chertkov O."/>
            <person name="Sikorski J."/>
            <person name="Brambilla E."/>
            <person name="Lapidus A."/>
            <person name="Copeland A."/>
            <person name="Glavina Del Rio T."/>
            <person name="Nolan M."/>
            <person name="Lucas S."/>
            <person name="Tice H."/>
            <person name="Cheng J.F."/>
            <person name="Han C."/>
            <person name="Detter J.C."/>
            <person name="Bruce D."/>
            <person name="Tapia R."/>
            <person name="Goodwin L."/>
            <person name="Pitluck S."/>
            <person name="Liolios K."/>
            <person name="Ivanova N."/>
            <person name="Mavromatis K."/>
            <person name="Ovchinnikova G."/>
            <person name="Pati A."/>
            <person name="Chen A."/>
            <person name="Palaniappan K."/>
            <person name="Land M."/>
            <person name="Hauser L."/>
            <person name="Chang Y.J."/>
            <person name="Jeffries C.D."/>
            <person name="Spring S."/>
            <person name="Rohde M."/>
            <person name="Goker M."/>
            <person name="Bristow J."/>
            <person name="Eisen J.A."/>
            <person name="Markowitz V."/>
            <person name="Hugenholtz P."/>
            <person name="Kyrpides N.C."/>
            <person name="Klenk H.P."/>
        </authorList>
    </citation>
    <scope>NUCLEOTIDE SEQUENCE [LARGE SCALE GENOMIC DNA]</scope>
    <source>
        <strain evidence="12">DSM 12261 / ALA-1</strain>
    </source>
</reference>
<protein>
    <submittedName>
        <fullName evidence="11">ABC transporter related protein</fullName>
    </submittedName>
</protein>
<dbReference type="GO" id="GO:0005886">
    <property type="term" value="C:plasma membrane"/>
    <property type="evidence" value="ECO:0007669"/>
    <property type="project" value="UniProtKB-SubCell"/>
</dbReference>
<dbReference type="KEGG" id="aco:Amico_1780"/>
<keyword evidence="9" id="KW-0472">Membrane</keyword>
<keyword evidence="5" id="KW-0997">Cell inner membrane</keyword>
<dbReference type="PROSITE" id="PS50893">
    <property type="entry name" value="ABC_TRANSPORTER_2"/>
    <property type="match status" value="1"/>
</dbReference>
<keyword evidence="12" id="KW-1185">Reference proteome</keyword>
<dbReference type="OrthoDB" id="8481147at2"/>
<comment type="similarity">
    <text evidence="2">Belongs to the ABC transporter superfamily.</text>
</comment>
<dbReference type="Gene3D" id="3.40.50.300">
    <property type="entry name" value="P-loop containing nucleotide triphosphate hydrolases"/>
    <property type="match status" value="1"/>
</dbReference>
<keyword evidence="6" id="KW-0547">Nucleotide-binding</keyword>
<dbReference type="SMART" id="SM00382">
    <property type="entry name" value="AAA"/>
    <property type="match status" value="1"/>
</dbReference>
<feature type="domain" description="ABC transporter" evidence="10">
    <location>
        <begin position="2"/>
        <end position="249"/>
    </location>
</feature>
<keyword evidence="4" id="KW-1003">Cell membrane</keyword>
<dbReference type="HOGENOM" id="CLU_000604_1_23_0"/>
<dbReference type="EMBL" id="CP001997">
    <property type="protein sequence ID" value="ADE57893.1"/>
    <property type="molecule type" value="Genomic_DNA"/>
</dbReference>
<dbReference type="InterPro" id="IPR050388">
    <property type="entry name" value="ABC_Ni/Peptide_Import"/>
</dbReference>
<dbReference type="PANTHER" id="PTHR43297">
    <property type="entry name" value="OLIGOPEPTIDE TRANSPORT ATP-BINDING PROTEIN APPD"/>
    <property type="match status" value="1"/>
</dbReference>
<dbReference type="Proteomes" id="UP000002366">
    <property type="component" value="Chromosome"/>
</dbReference>
<organism evidence="11 12">
    <name type="scientific">Aminobacterium colombiense (strain DSM 12261 / ALA-1)</name>
    <dbReference type="NCBI Taxonomy" id="572547"/>
    <lineage>
        <taxon>Bacteria</taxon>
        <taxon>Thermotogati</taxon>
        <taxon>Synergistota</taxon>
        <taxon>Synergistia</taxon>
        <taxon>Synergistales</taxon>
        <taxon>Aminobacteriaceae</taxon>
        <taxon>Aminobacterium</taxon>
    </lineage>
</organism>
<dbReference type="GO" id="GO:0005524">
    <property type="term" value="F:ATP binding"/>
    <property type="evidence" value="ECO:0007669"/>
    <property type="project" value="UniProtKB-KW"/>
</dbReference>
<dbReference type="STRING" id="572547.Amico_1780"/>
<evidence type="ECO:0000256" key="2">
    <source>
        <dbReference type="ARBA" id="ARBA00005417"/>
    </source>
</evidence>
<dbReference type="InterPro" id="IPR027417">
    <property type="entry name" value="P-loop_NTPase"/>
</dbReference>
<evidence type="ECO:0000313" key="12">
    <source>
        <dbReference type="Proteomes" id="UP000002366"/>
    </source>
</evidence>
<name>D5EH61_AMICL</name>
<accession>D5EH61</accession>
<proteinExistence type="inferred from homology"/>
<evidence type="ECO:0000256" key="9">
    <source>
        <dbReference type="ARBA" id="ARBA00023136"/>
    </source>
</evidence>
<evidence type="ECO:0000256" key="4">
    <source>
        <dbReference type="ARBA" id="ARBA00022475"/>
    </source>
</evidence>
<evidence type="ECO:0000256" key="5">
    <source>
        <dbReference type="ARBA" id="ARBA00022519"/>
    </source>
</evidence>
<dbReference type="PANTHER" id="PTHR43297:SF14">
    <property type="entry name" value="ATPASE AAA-TYPE CORE DOMAIN-CONTAINING PROTEIN"/>
    <property type="match status" value="1"/>
</dbReference>
<evidence type="ECO:0000256" key="8">
    <source>
        <dbReference type="ARBA" id="ARBA00022967"/>
    </source>
</evidence>
<dbReference type="InterPro" id="IPR003593">
    <property type="entry name" value="AAA+_ATPase"/>
</dbReference>
<keyword evidence="8" id="KW-1278">Translocase</keyword>
<dbReference type="InterPro" id="IPR003439">
    <property type="entry name" value="ABC_transporter-like_ATP-bd"/>
</dbReference>
<dbReference type="InterPro" id="IPR017871">
    <property type="entry name" value="ABC_transporter-like_CS"/>
</dbReference>
<dbReference type="CDD" id="cd03257">
    <property type="entry name" value="ABC_NikE_OppD_transporters"/>
    <property type="match status" value="1"/>
</dbReference>
<dbReference type="Pfam" id="PF00005">
    <property type="entry name" value="ABC_tran"/>
    <property type="match status" value="1"/>
</dbReference>